<dbReference type="SUPFAM" id="SSF56436">
    <property type="entry name" value="C-type lectin-like"/>
    <property type="match status" value="1"/>
</dbReference>
<dbReference type="Gene3D" id="3.10.100.10">
    <property type="entry name" value="Mannose-Binding Protein A, subunit A"/>
    <property type="match status" value="1"/>
</dbReference>
<name>A0A7L1YEK8_9PASS</name>
<dbReference type="InterPro" id="IPR033992">
    <property type="entry name" value="NKR-like_CTLD"/>
</dbReference>
<dbReference type="CDD" id="cd03593">
    <property type="entry name" value="CLECT_NK_receptors_like"/>
    <property type="match status" value="1"/>
</dbReference>
<feature type="non-terminal residue" evidence="5">
    <location>
        <position position="108"/>
    </location>
</feature>
<dbReference type="InterPro" id="IPR001304">
    <property type="entry name" value="C-type_lectin-like"/>
</dbReference>
<comment type="caution">
    <text evidence="5">The sequence shown here is derived from an EMBL/GenBank/DDBJ whole genome shotgun (WGS) entry which is preliminary data.</text>
</comment>
<organism evidence="5 6">
    <name type="scientific">Scytalopus superciliaris</name>
    <dbReference type="NCBI Taxonomy" id="312124"/>
    <lineage>
        <taxon>Eukaryota</taxon>
        <taxon>Metazoa</taxon>
        <taxon>Chordata</taxon>
        <taxon>Craniata</taxon>
        <taxon>Vertebrata</taxon>
        <taxon>Euteleostomi</taxon>
        <taxon>Archelosauria</taxon>
        <taxon>Archosauria</taxon>
        <taxon>Dinosauria</taxon>
        <taxon>Saurischia</taxon>
        <taxon>Theropoda</taxon>
        <taxon>Coelurosauria</taxon>
        <taxon>Aves</taxon>
        <taxon>Neognathae</taxon>
        <taxon>Neoaves</taxon>
        <taxon>Telluraves</taxon>
        <taxon>Australaves</taxon>
        <taxon>Passeriformes</taxon>
        <taxon>Rhinocryptidae</taxon>
        <taxon>Scytalopus</taxon>
    </lineage>
</organism>
<dbReference type="Pfam" id="PF00059">
    <property type="entry name" value="Lectin_C"/>
    <property type="match status" value="1"/>
</dbReference>
<evidence type="ECO:0000313" key="5">
    <source>
        <dbReference type="EMBL" id="NXP21166.1"/>
    </source>
</evidence>
<comment type="subcellular location">
    <subcellularLocation>
        <location evidence="1">Cell membrane</location>
        <topology evidence="1">Single-pass type II membrane protein</topology>
    </subcellularLocation>
</comment>
<dbReference type="InterPro" id="IPR016186">
    <property type="entry name" value="C-type_lectin-like/link_sf"/>
</dbReference>
<feature type="domain" description="C-type lectin" evidence="4">
    <location>
        <begin position="8"/>
        <end position="102"/>
    </location>
</feature>
<dbReference type="EMBL" id="VXBX01003653">
    <property type="protein sequence ID" value="NXP21166.1"/>
    <property type="molecule type" value="Genomic_DNA"/>
</dbReference>
<evidence type="ECO:0000256" key="1">
    <source>
        <dbReference type="ARBA" id="ARBA00004401"/>
    </source>
</evidence>
<keyword evidence="2" id="KW-0430">Lectin</keyword>
<reference evidence="5 6" key="1">
    <citation type="submission" date="2019-09" db="EMBL/GenBank/DDBJ databases">
        <title>Bird 10,000 Genomes (B10K) Project - Family phase.</title>
        <authorList>
            <person name="Zhang G."/>
        </authorList>
    </citation>
    <scope>NUCLEOTIDE SEQUENCE [LARGE SCALE GENOMIC DNA]</scope>
    <source>
        <strain evidence="5">B10K-DU-002-46</strain>
        <tissue evidence="5">Muscle</tissue>
    </source>
</reference>
<protein>
    <submittedName>
        <fullName evidence="5">CLC2B protein</fullName>
    </submittedName>
</protein>
<dbReference type="SMART" id="SM00034">
    <property type="entry name" value="CLECT"/>
    <property type="match status" value="1"/>
</dbReference>
<proteinExistence type="predicted"/>
<dbReference type="PROSITE" id="PS00615">
    <property type="entry name" value="C_TYPE_LECTIN_1"/>
    <property type="match status" value="1"/>
</dbReference>
<dbReference type="AlphaFoldDB" id="A0A7L1YEK8"/>
<feature type="non-terminal residue" evidence="5">
    <location>
        <position position="1"/>
    </location>
</feature>
<dbReference type="InterPro" id="IPR018378">
    <property type="entry name" value="C-type_lectin_CS"/>
</dbReference>
<keyword evidence="3" id="KW-1015">Disulfide bond</keyword>
<dbReference type="PANTHER" id="PTHR45710:SF15">
    <property type="entry name" value="C-TYPE LECTIN DOMAIN FAMILY 2 MEMBER B"/>
    <property type="match status" value="1"/>
</dbReference>
<dbReference type="GO" id="GO:0030246">
    <property type="term" value="F:carbohydrate binding"/>
    <property type="evidence" value="ECO:0007669"/>
    <property type="project" value="UniProtKB-KW"/>
</dbReference>
<sequence>CPRDWLSYHGFCYYFSKDEGTWEQGQGQCSELGASLAVVKDEEMGFIFQGSGGVDYWLGLLWEDGSSLSSPVPVFGNARCVYLADGKLRSGSCSEERRYLCSKAQAHL</sequence>
<dbReference type="InterPro" id="IPR050828">
    <property type="entry name" value="C-type_lectin/matrix_domain"/>
</dbReference>
<evidence type="ECO:0000256" key="2">
    <source>
        <dbReference type="ARBA" id="ARBA00022734"/>
    </source>
</evidence>
<evidence type="ECO:0000313" key="6">
    <source>
        <dbReference type="Proteomes" id="UP000580825"/>
    </source>
</evidence>
<dbReference type="PANTHER" id="PTHR45710">
    <property type="entry name" value="C-TYPE LECTIN DOMAIN-CONTAINING PROTEIN 180"/>
    <property type="match status" value="1"/>
</dbReference>
<accession>A0A7L1YEK8</accession>
<dbReference type="GO" id="GO:0005886">
    <property type="term" value="C:plasma membrane"/>
    <property type="evidence" value="ECO:0007669"/>
    <property type="project" value="UniProtKB-SubCell"/>
</dbReference>
<dbReference type="Proteomes" id="UP000580825">
    <property type="component" value="Unassembled WGS sequence"/>
</dbReference>
<evidence type="ECO:0000256" key="3">
    <source>
        <dbReference type="ARBA" id="ARBA00023157"/>
    </source>
</evidence>
<evidence type="ECO:0000259" key="4">
    <source>
        <dbReference type="PROSITE" id="PS50041"/>
    </source>
</evidence>
<gene>
    <name evidence="5" type="primary">Clec2b</name>
    <name evidence="5" type="ORF">SCYSUP_R07440</name>
</gene>
<dbReference type="InterPro" id="IPR016187">
    <property type="entry name" value="CTDL_fold"/>
</dbReference>
<keyword evidence="6" id="KW-1185">Reference proteome</keyword>
<dbReference type="PROSITE" id="PS50041">
    <property type="entry name" value="C_TYPE_LECTIN_2"/>
    <property type="match status" value="1"/>
</dbReference>